<dbReference type="InterPro" id="IPR005320">
    <property type="entry name" value="Peptidase_S51"/>
</dbReference>
<comment type="similarity">
    <text evidence="2">Belongs to the peptidase S51 family.</text>
</comment>
<dbReference type="Ensembl" id="ENSVURT00010008190.1">
    <property type="protein sequence ID" value="ENSVURP00010007244.1"/>
    <property type="gene ID" value="ENSVURG00010005614.1"/>
</dbReference>
<comment type="subcellular location">
    <subcellularLocation>
        <location evidence="1">Cytoplasm</location>
    </subcellularLocation>
</comment>
<evidence type="ECO:0000256" key="9">
    <source>
        <dbReference type="ARBA" id="ARBA00058347"/>
    </source>
</evidence>
<dbReference type="PANTHER" id="PTHR20842:SF0">
    <property type="entry name" value="ALPHA-ASPARTYL DIPEPTIDASE"/>
    <property type="match status" value="1"/>
</dbReference>
<evidence type="ECO:0000256" key="8">
    <source>
        <dbReference type="ARBA" id="ARBA00050239"/>
    </source>
</evidence>
<keyword evidence="3" id="KW-0963">Cytoplasm</keyword>
<comment type="function">
    <text evidence="9">Hydrolyzes dipeptides containing N-terminal aspartate residues.</text>
</comment>
<reference evidence="12" key="2">
    <citation type="submission" date="2025-08" db="UniProtKB">
        <authorList>
            <consortium name="Ensembl"/>
        </authorList>
    </citation>
    <scope>IDENTIFICATION</scope>
</reference>
<keyword evidence="13" id="KW-1185">Reference proteome</keyword>
<keyword evidence="7" id="KW-0224">Dipeptidase</keyword>
<dbReference type="OMA" id="PWGYAVE"/>
<evidence type="ECO:0000256" key="10">
    <source>
        <dbReference type="ARBA" id="ARBA00066675"/>
    </source>
</evidence>
<sequence>MACPLPLRLLLVSNSRLHGEGYLAHCEEQMRSFFGGKVKRVLFIPYALHDRDAYAKTAREKFESLGYGLDSIHESSDPVEAVRKSEAIFVGGGNTFRLLKVLYDLNLIPEIRKRVLHAGIPYMGSSAGTNIATISINTTNDMPIVYPPSLEALGFVPFNINPHYLDPDVNSTHMGETREERILQYHEEPDTPPVLGLREGSILLVEGNRATLLGKNKARLFLRGETPTEHEPGADFSFLLTSS</sequence>
<dbReference type="NCBIfam" id="NF003642">
    <property type="entry name" value="PRK05282.1"/>
    <property type="match status" value="1"/>
</dbReference>
<evidence type="ECO:0000256" key="3">
    <source>
        <dbReference type="ARBA" id="ARBA00022490"/>
    </source>
</evidence>
<dbReference type="Proteomes" id="UP000314987">
    <property type="component" value="Unassembled WGS sequence"/>
</dbReference>
<reference evidence="13" key="1">
    <citation type="submission" date="2018-12" db="EMBL/GenBank/DDBJ databases">
        <authorList>
            <person name="Yazar S."/>
        </authorList>
    </citation>
    <scope>NUCLEOTIDE SEQUENCE [LARGE SCALE GENOMIC DNA]</scope>
</reference>
<protein>
    <recommendedName>
        <fullName evidence="10">dipeptidase E</fullName>
        <ecNumber evidence="10">3.4.13.21</ecNumber>
    </recommendedName>
    <alternativeName>
        <fullName evidence="11">Asp-specific dipeptidase</fullName>
    </alternativeName>
</protein>
<dbReference type="SUPFAM" id="SSF52317">
    <property type="entry name" value="Class I glutamine amidotransferase-like"/>
    <property type="match status" value="1"/>
</dbReference>
<evidence type="ECO:0000256" key="2">
    <source>
        <dbReference type="ARBA" id="ARBA00006534"/>
    </source>
</evidence>
<evidence type="ECO:0000256" key="11">
    <source>
        <dbReference type="ARBA" id="ARBA00075877"/>
    </source>
</evidence>
<comment type="catalytic activity">
    <reaction evidence="8">
        <text>Dipeptidase E catalyzes the hydrolysis of dipeptides Asp-|-Xaa. It does not act on peptides with N-terminal Glu, Asn or Gln, nor does it cleave isoaspartyl peptides.</text>
        <dbReference type="EC" id="3.4.13.21"/>
    </reaction>
</comment>
<dbReference type="GeneTree" id="ENSGT00390000017619"/>
<dbReference type="EC" id="3.4.13.21" evidence="10"/>
<organism evidence="12 13">
    <name type="scientific">Vombatus ursinus</name>
    <name type="common">Common wombat</name>
    <dbReference type="NCBI Taxonomy" id="29139"/>
    <lineage>
        <taxon>Eukaryota</taxon>
        <taxon>Metazoa</taxon>
        <taxon>Chordata</taxon>
        <taxon>Craniata</taxon>
        <taxon>Vertebrata</taxon>
        <taxon>Euteleostomi</taxon>
        <taxon>Mammalia</taxon>
        <taxon>Metatheria</taxon>
        <taxon>Diprotodontia</taxon>
        <taxon>Vombatidae</taxon>
        <taxon>Vombatus</taxon>
    </lineage>
</organism>
<keyword evidence="4" id="KW-0645">Protease</keyword>
<evidence type="ECO:0000313" key="13">
    <source>
        <dbReference type="Proteomes" id="UP000314987"/>
    </source>
</evidence>
<dbReference type="GO" id="GO:0006508">
    <property type="term" value="P:proteolysis"/>
    <property type="evidence" value="ECO:0007669"/>
    <property type="project" value="UniProtKB-KW"/>
</dbReference>
<dbReference type="PANTHER" id="PTHR20842">
    <property type="entry name" value="PROTEASE S51 ALPHA-ASPARTYL DIPEPTIDASE"/>
    <property type="match status" value="1"/>
</dbReference>
<dbReference type="CDD" id="cd03146">
    <property type="entry name" value="GAT1_Peptidase_E"/>
    <property type="match status" value="1"/>
</dbReference>
<evidence type="ECO:0000256" key="5">
    <source>
        <dbReference type="ARBA" id="ARBA00022801"/>
    </source>
</evidence>
<dbReference type="FunFam" id="3.40.50.880:FF:000007">
    <property type="entry name" value="Peptidase E"/>
    <property type="match status" value="1"/>
</dbReference>
<keyword evidence="6" id="KW-0720">Serine protease</keyword>
<dbReference type="Gene3D" id="3.40.50.880">
    <property type="match status" value="1"/>
</dbReference>
<dbReference type="Pfam" id="PF03575">
    <property type="entry name" value="Peptidase_S51"/>
    <property type="match status" value="1"/>
</dbReference>
<dbReference type="InterPro" id="IPR029062">
    <property type="entry name" value="Class_I_gatase-like"/>
</dbReference>
<evidence type="ECO:0000256" key="6">
    <source>
        <dbReference type="ARBA" id="ARBA00022825"/>
    </source>
</evidence>
<dbReference type="GO" id="GO:0005737">
    <property type="term" value="C:cytoplasm"/>
    <property type="evidence" value="ECO:0007669"/>
    <property type="project" value="UniProtKB-SubCell"/>
</dbReference>
<reference evidence="12" key="3">
    <citation type="submission" date="2025-09" db="UniProtKB">
        <authorList>
            <consortium name="Ensembl"/>
        </authorList>
    </citation>
    <scope>IDENTIFICATION</scope>
</reference>
<dbReference type="AlphaFoldDB" id="A0A4X2K5K3"/>
<dbReference type="STRING" id="29139.ENSVURP00010007244"/>
<evidence type="ECO:0000256" key="1">
    <source>
        <dbReference type="ARBA" id="ARBA00004496"/>
    </source>
</evidence>
<name>A0A4X2K5K3_VOMUR</name>
<dbReference type="GO" id="GO:0016805">
    <property type="term" value="F:dipeptidase activity"/>
    <property type="evidence" value="ECO:0007669"/>
    <property type="project" value="UniProtKB-KW"/>
</dbReference>
<evidence type="ECO:0000256" key="4">
    <source>
        <dbReference type="ARBA" id="ARBA00022670"/>
    </source>
</evidence>
<evidence type="ECO:0000313" key="12">
    <source>
        <dbReference type="Ensembl" id="ENSVURP00010007244.1"/>
    </source>
</evidence>
<keyword evidence="5" id="KW-0378">Hydrolase</keyword>
<proteinExistence type="inferred from homology"/>
<accession>A0A4X2K5K3</accession>
<dbReference type="GO" id="GO:0008236">
    <property type="term" value="F:serine-type peptidase activity"/>
    <property type="evidence" value="ECO:0007669"/>
    <property type="project" value="UniProtKB-KW"/>
</dbReference>
<evidence type="ECO:0000256" key="7">
    <source>
        <dbReference type="ARBA" id="ARBA00022997"/>
    </source>
</evidence>
<gene>
    <name evidence="12" type="primary">LOC114051238</name>
</gene>